<gene>
    <name evidence="2" type="ORF">INQ41_10860</name>
</gene>
<dbReference type="EMBL" id="CP063656">
    <property type="protein sequence ID" value="QOW19131.1"/>
    <property type="molecule type" value="Genomic_DNA"/>
</dbReference>
<feature type="signal peptide" evidence="1">
    <location>
        <begin position="1"/>
        <end position="28"/>
    </location>
</feature>
<dbReference type="KEGG" id="lcic:INQ41_10860"/>
<keyword evidence="1" id="KW-0732">Signal</keyword>
<protein>
    <recommendedName>
        <fullName evidence="4">Secreted protein</fullName>
    </recommendedName>
</protein>
<evidence type="ECO:0008006" key="4">
    <source>
        <dbReference type="Google" id="ProtNLM"/>
    </source>
</evidence>
<feature type="chain" id="PRO_5032458104" description="Secreted protein" evidence="1">
    <location>
        <begin position="29"/>
        <end position="169"/>
    </location>
</feature>
<dbReference type="Proteomes" id="UP000594059">
    <property type="component" value="Chromosome"/>
</dbReference>
<organism evidence="2 3">
    <name type="scientific">Novilysobacter ciconiae</name>
    <dbReference type="NCBI Taxonomy" id="2781022"/>
    <lineage>
        <taxon>Bacteria</taxon>
        <taxon>Pseudomonadati</taxon>
        <taxon>Pseudomonadota</taxon>
        <taxon>Gammaproteobacteria</taxon>
        <taxon>Lysobacterales</taxon>
        <taxon>Lysobacteraceae</taxon>
        <taxon>Novilysobacter</taxon>
    </lineage>
</organism>
<keyword evidence="3" id="KW-1185">Reference proteome</keyword>
<sequence>MYAIPRAPRRLLPLVFATAMLMASAAMAQEPARIEQQMTPEQFRAAGLDRLDAAQLANLNDWLNRTMDIEVTKAAKAAEEKVNRWNLGFGGSAAREPVAARLQGVFNGFGKGRSFTLDNGQVWRQTDDSTLYGVKLENPQIRITPSLVGTAWYMQVEGYGSRAKVERVE</sequence>
<evidence type="ECO:0000313" key="3">
    <source>
        <dbReference type="Proteomes" id="UP000594059"/>
    </source>
</evidence>
<evidence type="ECO:0000313" key="2">
    <source>
        <dbReference type="EMBL" id="QOW19131.1"/>
    </source>
</evidence>
<dbReference type="RefSeq" id="WP_193984396.1">
    <property type="nucleotide sequence ID" value="NZ_CP063656.1"/>
</dbReference>
<proteinExistence type="predicted"/>
<dbReference type="AlphaFoldDB" id="A0A7S6UF46"/>
<accession>A0A7S6UF46</accession>
<evidence type="ECO:0000256" key="1">
    <source>
        <dbReference type="SAM" id="SignalP"/>
    </source>
</evidence>
<name>A0A7S6UF46_9GAMM</name>
<reference evidence="2 3" key="1">
    <citation type="submission" date="2020-10" db="EMBL/GenBank/DDBJ databases">
        <title>complete genome sequencing of Lysobacter sp. H21R20.</title>
        <authorList>
            <person name="Bae J.-W."/>
            <person name="Lee S.-Y."/>
        </authorList>
    </citation>
    <scope>NUCLEOTIDE SEQUENCE [LARGE SCALE GENOMIC DNA]</scope>
    <source>
        <strain evidence="2 3">H21R20</strain>
    </source>
</reference>